<keyword evidence="1" id="KW-0812">Transmembrane</keyword>
<organism evidence="2 3">
    <name type="scientific">Fusarium vanettenii (strain ATCC MYA-4622 / CBS 123669 / FGSC 9596 / NRRL 45880 / 77-13-4)</name>
    <name type="common">Fusarium solani subsp. pisi</name>
    <dbReference type="NCBI Taxonomy" id="660122"/>
    <lineage>
        <taxon>Eukaryota</taxon>
        <taxon>Fungi</taxon>
        <taxon>Dikarya</taxon>
        <taxon>Ascomycota</taxon>
        <taxon>Pezizomycotina</taxon>
        <taxon>Sordariomycetes</taxon>
        <taxon>Hypocreomycetidae</taxon>
        <taxon>Hypocreales</taxon>
        <taxon>Nectriaceae</taxon>
        <taxon>Fusarium</taxon>
        <taxon>Fusarium solani species complex</taxon>
        <taxon>Fusarium vanettenii</taxon>
    </lineage>
</organism>
<evidence type="ECO:0000313" key="3">
    <source>
        <dbReference type="Proteomes" id="UP000005206"/>
    </source>
</evidence>
<dbReference type="eggNOG" id="ENOG502SN08">
    <property type="taxonomic scope" value="Eukaryota"/>
</dbReference>
<feature type="transmembrane region" description="Helical" evidence="1">
    <location>
        <begin position="98"/>
        <end position="121"/>
    </location>
</feature>
<dbReference type="PANTHER" id="PTHR37576:SF2">
    <property type="entry name" value="DEFECT AT LOW TEMPERATURE PROTEIN 1"/>
    <property type="match status" value="1"/>
</dbReference>
<dbReference type="STRING" id="660122.C7ZF11"/>
<dbReference type="InParanoid" id="C7ZF11"/>
<accession>C7ZF11</accession>
<dbReference type="EMBL" id="GG698922">
    <property type="protein sequence ID" value="EEU37415.1"/>
    <property type="molecule type" value="Genomic_DNA"/>
</dbReference>
<name>C7ZF11_FUSV7</name>
<proteinExistence type="predicted"/>
<keyword evidence="3" id="KW-1185">Reference proteome</keyword>
<keyword evidence="1" id="KW-1133">Transmembrane helix</keyword>
<reference evidence="2 3" key="1">
    <citation type="journal article" date="2009" name="PLoS Genet.">
        <title>The genome of Nectria haematococca: contribution of supernumerary chromosomes to gene expansion.</title>
        <authorList>
            <person name="Coleman J.J."/>
            <person name="Rounsley S.D."/>
            <person name="Rodriguez-Carres M."/>
            <person name="Kuo A."/>
            <person name="Wasmann C.C."/>
            <person name="Grimwood J."/>
            <person name="Schmutz J."/>
            <person name="Taga M."/>
            <person name="White G.J."/>
            <person name="Zhou S."/>
            <person name="Schwartz D.C."/>
            <person name="Freitag M."/>
            <person name="Ma L.J."/>
            <person name="Danchin E.G."/>
            <person name="Henrissat B."/>
            <person name="Coutinho P.M."/>
            <person name="Nelson D.R."/>
            <person name="Straney D."/>
            <person name="Napoli C.A."/>
            <person name="Barker B.M."/>
            <person name="Gribskov M."/>
            <person name="Rep M."/>
            <person name="Kroken S."/>
            <person name="Molnar I."/>
            <person name="Rensing C."/>
            <person name="Kennell J.C."/>
            <person name="Zamora J."/>
            <person name="Farman M.L."/>
            <person name="Selker E.U."/>
            <person name="Salamov A."/>
            <person name="Shapiro H."/>
            <person name="Pangilinan J."/>
            <person name="Lindquist E."/>
            <person name="Lamers C."/>
            <person name="Grigoriev I.V."/>
            <person name="Geiser D.M."/>
            <person name="Covert S.F."/>
            <person name="Temporini E."/>
            <person name="Vanetten H.D."/>
        </authorList>
    </citation>
    <scope>NUCLEOTIDE SEQUENCE [LARGE SCALE GENOMIC DNA]</scope>
    <source>
        <strain evidence="3">ATCC MYA-4622 / CBS 123669 / FGSC 9596 / NRRL 45880 / 77-13-4</strain>
    </source>
</reference>
<gene>
    <name evidence="2" type="ORF">NECHADRAFT_101993</name>
</gene>
<dbReference type="OrthoDB" id="5357734at2759"/>
<dbReference type="RefSeq" id="XP_003043128.1">
    <property type="nucleotide sequence ID" value="XM_003043082.1"/>
</dbReference>
<protein>
    <submittedName>
        <fullName evidence="2">Uncharacterized protein</fullName>
    </submittedName>
</protein>
<dbReference type="KEGG" id="nhe:NECHADRAFT_101993"/>
<dbReference type="GeneID" id="9665355"/>
<evidence type="ECO:0000313" key="2">
    <source>
        <dbReference type="EMBL" id="EEU37415.1"/>
    </source>
</evidence>
<sequence>MGVAPQWPLKDEGPIDLAQDDKRPWFQLEPMHERSSTDPSRLSRPWQPGFWKRLPARGLGAWMLALVGTGAAVFILIYSDGVAVDHWDKYMQPTVWLALTSALTGAFLACAFAEGAAISYWRAAGRTATLQRLHAIYGSSTGLIDAAINLFSMKSKTLGLASILMTLSVLRGPLMQRASSTANEFQAQQGVFDFHIARELPGNYASIQTGRTHSVSLLTKNFSDIAQAYNNRNDMIAFNTNCNNCTTSVQGFGFQVNCTESTRNFNLTVGMDRASMLKAFDGAYLFQVNVTEFSDYAVYQMKDGSFLRYTTLFKDTNQCNGKLKVQTCDLHAGISTFPVQLDGDKVELRGTWKDDKFVQRKYMTPAATVASGTGNILGGFSTIVDALYGSSAWMSFTGATGYDIKSDGLPATQYMTMNDTVPGCEDTWENPMDDLIELTRDLGFRASLQYAQFNKTDKQRVEYSSGTTTLVYVTDYEKMWIAVGASLVGIFAVLPIFWGWWELGRDVSLNPLEIANAFGTFGQDSRVMEHVDPNQNVNGIVKAVDNLGPVRYGAWDAGGGVVRLGFAGAGAVRSPSNGERFNY</sequence>
<dbReference type="Proteomes" id="UP000005206">
    <property type="component" value="Chromosome 11"/>
</dbReference>
<feature type="transmembrane region" description="Helical" evidence="1">
    <location>
        <begin position="479"/>
        <end position="501"/>
    </location>
</feature>
<evidence type="ECO:0000256" key="1">
    <source>
        <dbReference type="SAM" id="Phobius"/>
    </source>
</evidence>
<dbReference type="AlphaFoldDB" id="C7ZF11"/>
<dbReference type="OMA" id="YGAWEMS"/>
<feature type="transmembrane region" description="Helical" evidence="1">
    <location>
        <begin position="59"/>
        <end position="78"/>
    </location>
</feature>
<dbReference type="InterPro" id="IPR021514">
    <property type="entry name" value="DUF3176"/>
</dbReference>
<dbReference type="Pfam" id="PF11374">
    <property type="entry name" value="DUF3176"/>
    <property type="match status" value="1"/>
</dbReference>
<dbReference type="VEuPathDB" id="FungiDB:NECHADRAFT_101993"/>
<dbReference type="PANTHER" id="PTHR37576">
    <property type="entry name" value="DEFECT AT LOW TEMPERATURE PROTEIN 1"/>
    <property type="match status" value="1"/>
</dbReference>
<dbReference type="HOGENOM" id="CLU_020821_1_0_1"/>
<keyword evidence="1" id="KW-0472">Membrane</keyword>